<dbReference type="InterPro" id="IPR039552">
    <property type="entry name" value="IS66_C"/>
</dbReference>
<reference evidence="6 7" key="1">
    <citation type="submission" date="2018-12" db="EMBL/GenBank/DDBJ databases">
        <authorList>
            <person name="Grouzdev D.S."/>
            <person name="Krutkina M.S."/>
        </authorList>
    </citation>
    <scope>NUCLEOTIDE SEQUENCE [LARGE SCALE GENOMIC DNA]</scope>
    <source>
        <strain evidence="6 7">RmlP026</strain>
    </source>
</reference>
<feature type="domain" description="Transposase IS66 central" evidence="2">
    <location>
        <begin position="204"/>
        <end position="505"/>
    </location>
</feature>
<dbReference type="PANTHER" id="PTHR33678">
    <property type="entry name" value="BLL1576 PROTEIN"/>
    <property type="match status" value="1"/>
</dbReference>
<reference evidence="6 7" key="2">
    <citation type="submission" date="2019-02" db="EMBL/GenBank/DDBJ databases">
        <title>'Lichenibacterium ramalinii' gen. nov. sp. nov., 'Lichenibacterium minor' gen. nov. sp. nov.</title>
        <authorList>
            <person name="Pankratov T."/>
        </authorList>
    </citation>
    <scope>NUCLEOTIDE SEQUENCE [LARGE SCALE GENOMIC DNA]</scope>
    <source>
        <strain evidence="6 7">RmlP026</strain>
    </source>
</reference>
<organism evidence="6 7">
    <name type="scientific">Lichenibacterium minor</name>
    <dbReference type="NCBI Taxonomy" id="2316528"/>
    <lineage>
        <taxon>Bacteria</taxon>
        <taxon>Pseudomonadati</taxon>
        <taxon>Pseudomonadota</taxon>
        <taxon>Alphaproteobacteria</taxon>
        <taxon>Hyphomicrobiales</taxon>
        <taxon>Lichenihabitantaceae</taxon>
        <taxon>Lichenibacterium</taxon>
    </lineage>
</organism>
<dbReference type="Pfam" id="PF13817">
    <property type="entry name" value="DDE_Tnp_IS66_C"/>
    <property type="match status" value="1"/>
</dbReference>
<protein>
    <submittedName>
        <fullName evidence="6">IS66 family transposase</fullName>
    </submittedName>
</protein>
<dbReference type="EMBL" id="QYBB01000028">
    <property type="protein sequence ID" value="RYC30283.1"/>
    <property type="molecule type" value="Genomic_DNA"/>
</dbReference>
<dbReference type="OrthoDB" id="9800877at2"/>
<accession>A0A4Q2U1F7</accession>
<feature type="coiled-coil region" evidence="1">
    <location>
        <begin position="80"/>
        <end position="107"/>
    </location>
</feature>
<dbReference type="Pfam" id="PF13005">
    <property type="entry name" value="zf-IS66"/>
    <property type="match status" value="1"/>
</dbReference>
<dbReference type="InterPro" id="IPR024474">
    <property type="entry name" value="Znf_dom_IS66"/>
</dbReference>
<evidence type="ECO:0000259" key="3">
    <source>
        <dbReference type="Pfam" id="PF13005"/>
    </source>
</evidence>
<evidence type="ECO:0000259" key="4">
    <source>
        <dbReference type="Pfam" id="PF13007"/>
    </source>
</evidence>
<feature type="domain" description="Transposase IS66 C-terminal" evidence="5">
    <location>
        <begin position="512"/>
        <end position="549"/>
    </location>
</feature>
<dbReference type="AlphaFoldDB" id="A0A4Q2U1F7"/>
<dbReference type="InterPro" id="IPR052344">
    <property type="entry name" value="Transposase-related"/>
</dbReference>
<dbReference type="NCBIfam" id="NF033517">
    <property type="entry name" value="transpos_IS66"/>
    <property type="match status" value="1"/>
</dbReference>
<sequence length="565" mass="61383">MAKRPKSEKIDVEALRAALAAAEARADQATERADEARAAADRAEAEAAAVKAQLSGDAALIAHLRLEIAKLNRTLYGQRSERTQRLIDQYELQLEELEASAAADALAAEKAAAKAAIPAPTERRRPSRQPFPAHLPRVRVVVPGPGACPCCGGTRLSKLGEDVTETLEVVPRQWTVIQTVRERFACRACEGVSQAPAPFHAVPRGWAGPSLLAMVLFEKYGQHQPLNRQAERYAREGVPLSLSTLADQVGACAAALDPLFRLIAAHVMAAGRLHGDDTTVPVLAKGKTSTGRVWVYVRDDRPFGGADPPAALFHFSPDRRGEHPQAHLAGWTGVLQADAYGGYGQLYGGERKPAPIVEAACWAHARRKFFELADIEGAARQRARKKVAVIAPLALEAVRRMDELFAIEREVNRHSAAERLAVRGERSTPIVTALEGWMRTERARLPRGSEVARAMDYMLDRWPSFARFLDDGCVCLSNNAAEKALRGLALGRKAWLFAGSDRGGQRAAFFNSLIVTAKLNDVDPQAWLADVLSRIAAHPAQRLGELLPWNWKPTSAAPTSLDAAA</sequence>
<gene>
    <name evidence="6" type="ORF">D3273_19650</name>
</gene>
<name>A0A4Q2U1F7_9HYPH</name>
<comment type="caution">
    <text evidence="6">The sequence shown here is derived from an EMBL/GenBank/DDBJ whole genome shotgun (WGS) entry which is preliminary data.</text>
</comment>
<dbReference type="InterPro" id="IPR004291">
    <property type="entry name" value="Transposase_IS66_central"/>
</dbReference>
<evidence type="ECO:0000313" key="7">
    <source>
        <dbReference type="Proteomes" id="UP000290759"/>
    </source>
</evidence>
<keyword evidence="1" id="KW-0175">Coiled coil</keyword>
<dbReference type="InterPro" id="IPR024463">
    <property type="entry name" value="Transposase_TnpC_homeodom"/>
</dbReference>
<dbReference type="Pfam" id="PF03050">
    <property type="entry name" value="DDE_Tnp_IS66"/>
    <property type="match status" value="1"/>
</dbReference>
<keyword evidence="7" id="KW-1185">Reference proteome</keyword>
<dbReference type="RefSeq" id="WP_129228592.1">
    <property type="nucleotide sequence ID" value="NZ_QYBB01000028.1"/>
</dbReference>
<feature type="coiled-coil region" evidence="1">
    <location>
        <begin position="12"/>
        <end position="53"/>
    </location>
</feature>
<proteinExistence type="predicted"/>
<evidence type="ECO:0000313" key="6">
    <source>
        <dbReference type="EMBL" id="RYC30283.1"/>
    </source>
</evidence>
<dbReference type="PANTHER" id="PTHR33678:SF1">
    <property type="entry name" value="BLL1576 PROTEIN"/>
    <property type="match status" value="1"/>
</dbReference>
<dbReference type="Proteomes" id="UP000290759">
    <property type="component" value="Unassembled WGS sequence"/>
</dbReference>
<dbReference type="Pfam" id="PF13007">
    <property type="entry name" value="LZ_Tnp_IS66"/>
    <property type="match status" value="1"/>
</dbReference>
<evidence type="ECO:0000259" key="5">
    <source>
        <dbReference type="Pfam" id="PF13817"/>
    </source>
</evidence>
<feature type="domain" description="Transposase TnpC homeodomain" evidence="4">
    <location>
        <begin position="63"/>
        <end position="140"/>
    </location>
</feature>
<evidence type="ECO:0000259" key="2">
    <source>
        <dbReference type="Pfam" id="PF03050"/>
    </source>
</evidence>
<feature type="domain" description="Transposase IS66 zinc-finger binding" evidence="3">
    <location>
        <begin position="147"/>
        <end position="190"/>
    </location>
</feature>
<evidence type="ECO:0000256" key="1">
    <source>
        <dbReference type="SAM" id="Coils"/>
    </source>
</evidence>